<dbReference type="CDD" id="cd20716">
    <property type="entry name" value="cyt_P460_fam"/>
    <property type="match status" value="1"/>
</dbReference>
<proteinExistence type="predicted"/>
<dbReference type="AlphaFoldDB" id="A0A430RC58"/>
<organism evidence="2 5">
    <name type="scientific">Thermus scotoductus</name>
    <dbReference type="NCBI Taxonomy" id="37636"/>
    <lineage>
        <taxon>Bacteria</taxon>
        <taxon>Thermotogati</taxon>
        <taxon>Deinococcota</taxon>
        <taxon>Deinococci</taxon>
        <taxon>Thermales</taxon>
        <taxon>Thermaceae</taxon>
        <taxon>Thermus</taxon>
    </lineage>
</organism>
<evidence type="ECO:0000313" key="5">
    <source>
        <dbReference type="Proteomes" id="UP000288082"/>
    </source>
</evidence>
<dbReference type="Proteomes" id="UP000288082">
    <property type="component" value="Unassembled WGS sequence"/>
</dbReference>
<reference evidence="4 5" key="1">
    <citation type="journal article" date="2019" name="Extremophiles">
        <title>Biogeography of thermophiles and predominance of Thermus scotoductus in domestic water heaters.</title>
        <authorList>
            <person name="Wilpiszeski R.L."/>
            <person name="Zhang Z."/>
            <person name="House C.H."/>
        </authorList>
    </citation>
    <scope>NUCLEOTIDE SEQUENCE [LARGE SCALE GENOMIC DNA]</scope>
    <source>
        <strain evidence="3 4">10_S10</strain>
        <strain evidence="2 5">38_S38</strain>
    </source>
</reference>
<dbReference type="EMBL" id="PEMN01000399">
    <property type="protein sequence ID" value="RTI13487.1"/>
    <property type="molecule type" value="Genomic_DNA"/>
</dbReference>
<protein>
    <recommendedName>
        <fullName evidence="1">Cytochrome P460 domain-containing protein</fullName>
    </recommendedName>
</protein>
<name>A0A430RC58_THESC</name>
<dbReference type="Proteomes" id="UP000288073">
    <property type="component" value="Unassembled WGS sequence"/>
</dbReference>
<dbReference type="InterPro" id="IPR038142">
    <property type="entry name" value="Cytochrome_P460_sp"/>
</dbReference>
<evidence type="ECO:0000259" key="1">
    <source>
        <dbReference type="Pfam" id="PF16694"/>
    </source>
</evidence>
<evidence type="ECO:0000313" key="2">
    <source>
        <dbReference type="EMBL" id="RTH04957.1"/>
    </source>
</evidence>
<dbReference type="Pfam" id="PF16694">
    <property type="entry name" value="Cytochrome_P460"/>
    <property type="match status" value="1"/>
</dbReference>
<dbReference type="Gene3D" id="3.50.70.20">
    <property type="entry name" value="Cytochrome P460"/>
    <property type="match status" value="1"/>
</dbReference>
<accession>A0A430RC58</accession>
<evidence type="ECO:0000313" key="4">
    <source>
        <dbReference type="Proteomes" id="UP000288073"/>
    </source>
</evidence>
<feature type="domain" description="Cytochrome P460" evidence="1">
    <location>
        <begin position="83"/>
        <end position="192"/>
    </location>
</feature>
<dbReference type="EMBL" id="PELM01000030">
    <property type="protein sequence ID" value="RTH04957.1"/>
    <property type="molecule type" value="Genomic_DNA"/>
</dbReference>
<evidence type="ECO:0000313" key="3">
    <source>
        <dbReference type="EMBL" id="RTI13487.1"/>
    </source>
</evidence>
<dbReference type="RefSeq" id="WP_126187039.1">
    <property type="nucleotide sequence ID" value="NZ_PELM01000030.1"/>
</dbReference>
<gene>
    <name evidence="3" type="ORF">CSW23_13660</name>
    <name evidence="2" type="ORF">CSW50_01495</name>
</gene>
<dbReference type="InterPro" id="IPR032033">
    <property type="entry name" value="Cytochrome_P460"/>
</dbReference>
<comment type="caution">
    <text evidence="2">The sequence shown here is derived from an EMBL/GenBank/DDBJ whole genome shotgun (WGS) entry which is preliminary data.</text>
</comment>
<sequence>MDPFLKRFPKSFPVILILGGMLMNKLVRKMAVLALGGTLSLLLTWQQLSFQNNQATFSAQGTVDYEIALAAGLNGVPAKYAEYAGWEVVADKGLPMGGPHAGPGKVVYANPVAAKDWKSGKPLALGSIVVKTAGPASAPTLLAVMEKRQSGWYYEEYFLEGGKYLLKFGGPNNQGLCVGCHTGAKAKDYLFTRP</sequence>